<evidence type="ECO:0000256" key="11">
    <source>
        <dbReference type="ARBA" id="ARBA00045555"/>
    </source>
</evidence>
<dbReference type="InterPro" id="IPR011012">
    <property type="entry name" value="Longin-like_dom_sf"/>
</dbReference>
<evidence type="ECO:0000313" key="15">
    <source>
        <dbReference type="EnsemblProtists" id="EKX47252"/>
    </source>
</evidence>
<dbReference type="OrthoDB" id="10249988at2759"/>
<dbReference type="GO" id="GO:0006891">
    <property type="term" value="P:intra-Golgi vesicle-mediated transport"/>
    <property type="evidence" value="ECO:0007669"/>
    <property type="project" value="TreeGrafter"/>
</dbReference>
<reference evidence="16" key="2">
    <citation type="submission" date="2012-11" db="EMBL/GenBank/DDBJ databases">
        <authorList>
            <person name="Kuo A."/>
            <person name="Curtis B.A."/>
            <person name="Tanifuji G."/>
            <person name="Burki F."/>
            <person name="Gruber A."/>
            <person name="Irimia M."/>
            <person name="Maruyama S."/>
            <person name="Arias M.C."/>
            <person name="Ball S.G."/>
            <person name="Gile G.H."/>
            <person name="Hirakawa Y."/>
            <person name="Hopkins J.F."/>
            <person name="Rensing S.A."/>
            <person name="Schmutz J."/>
            <person name="Symeonidi A."/>
            <person name="Elias M."/>
            <person name="Eveleigh R.J."/>
            <person name="Herman E.K."/>
            <person name="Klute M.J."/>
            <person name="Nakayama T."/>
            <person name="Obornik M."/>
            <person name="Reyes-Prieto A."/>
            <person name="Armbrust E.V."/>
            <person name="Aves S.J."/>
            <person name="Beiko R.G."/>
            <person name="Coutinho P."/>
            <person name="Dacks J.B."/>
            <person name="Durnford D.G."/>
            <person name="Fast N.M."/>
            <person name="Green B.R."/>
            <person name="Grisdale C."/>
            <person name="Hempe F."/>
            <person name="Henrissat B."/>
            <person name="Hoppner M.P."/>
            <person name="Ishida K.-I."/>
            <person name="Kim E."/>
            <person name="Koreny L."/>
            <person name="Kroth P.G."/>
            <person name="Liu Y."/>
            <person name="Malik S.-B."/>
            <person name="Maier U.G."/>
            <person name="McRose D."/>
            <person name="Mock T."/>
            <person name="Neilson J.A."/>
            <person name="Onodera N.T."/>
            <person name="Poole A.M."/>
            <person name="Pritham E.J."/>
            <person name="Richards T.A."/>
            <person name="Rocap G."/>
            <person name="Roy S.W."/>
            <person name="Sarai C."/>
            <person name="Schaack S."/>
            <person name="Shirato S."/>
            <person name="Slamovits C.H."/>
            <person name="Spencer D.F."/>
            <person name="Suzuki S."/>
            <person name="Worden A.Z."/>
            <person name="Zauner S."/>
            <person name="Barry K."/>
            <person name="Bell C."/>
            <person name="Bharti A.K."/>
            <person name="Crow J.A."/>
            <person name="Grimwood J."/>
            <person name="Kramer R."/>
            <person name="Lindquist E."/>
            <person name="Lucas S."/>
            <person name="Salamov A."/>
            <person name="McFadden G.I."/>
            <person name="Lane C.E."/>
            <person name="Keeling P.J."/>
            <person name="Gray M.W."/>
            <person name="Grigoriev I.V."/>
            <person name="Archibald J.M."/>
        </authorList>
    </citation>
    <scope>NUCLEOTIDE SEQUENCE</scope>
    <source>
        <strain evidence="16">CCMP2712</strain>
    </source>
</reference>
<sequence length="197" mass="21197">MSATIVAEPNVSSIVIIDSQGERIAARYFTDDLKTLHAQQQFEKSLLSKALKCSSQSESDILLFDGHIAVFREGKDVYLFVTGDQNENEIILVEVLNALYNAYASLLPGGSLDRHTMLEKLDIVLLALDEIVDSGVILEIEPSAIVNRVGMRGADAAPAPAGMMPLQAQTPQQALLSLKEQMTRAFKSTGGGFSGSG</sequence>
<dbReference type="InterPro" id="IPR022775">
    <property type="entry name" value="AP_mu_sigma_su"/>
</dbReference>
<evidence type="ECO:0000256" key="2">
    <source>
        <dbReference type="ARBA" id="ARBA00006972"/>
    </source>
</evidence>
<keyword evidence="5 12" id="KW-0963">Cytoplasm</keyword>
<comment type="function">
    <text evidence="11">The coatomer is a cytosolic protein complex that binds to dilysine motifs and reversibly associates with Golgi non-clathrin-coated vesicles, which further mediate biosynthetic protein transport from the ER, via the Golgi up to the trans Golgi network. Coatomer complex is required for budding from Golgi membranes, and is essential for the retrograde Golgi-to-ER transport of dilysine-tagged proteins. The zeta subunit may be involved in regulating the coat assembly and, hence, the rate of biosynthetic protein transport due to its association-dissociation properties with the coatomer complex.</text>
</comment>
<dbReference type="STRING" id="905079.L1JG04"/>
<dbReference type="FunFam" id="3.30.450.60:FF:000013">
    <property type="entry name" value="Coatomer subunit zeta"/>
    <property type="match status" value="1"/>
</dbReference>
<keyword evidence="10 12" id="KW-0968">Cytoplasmic vesicle</keyword>
<dbReference type="GO" id="GO:0006890">
    <property type="term" value="P:retrograde vesicle-mediated transport, Golgi to endoplasmic reticulum"/>
    <property type="evidence" value="ECO:0007669"/>
    <property type="project" value="UniProtKB-UniRule"/>
</dbReference>
<dbReference type="Proteomes" id="UP000011087">
    <property type="component" value="Unassembled WGS sequence"/>
</dbReference>
<keyword evidence="7 12" id="KW-0653">Protein transport</keyword>
<name>L1JG04_GUITC</name>
<dbReference type="AlphaFoldDB" id="L1JG04"/>
<evidence type="ECO:0000259" key="13">
    <source>
        <dbReference type="Pfam" id="PF01217"/>
    </source>
</evidence>
<evidence type="ECO:0000256" key="5">
    <source>
        <dbReference type="ARBA" id="ARBA00022490"/>
    </source>
</evidence>
<evidence type="ECO:0000256" key="12">
    <source>
        <dbReference type="RuleBase" id="RU366053"/>
    </source>
</evidence>
<reference evidence="14 16" key="1">
    <citation type="journal article" date="2012" name="Nature">
        <title>Algal genomes reveal evolutionary mosaicism and the fate of nucleomorphs.</title>
        <authorList>
            <consortium name="DOE Joint Genome Institute"/>
            <person name="Curtis B.A."/>
            <person name="Tanifuji G."/>
            <person name="Burki F."/>
            <person name="Gruber A."/>
            <person name="Irimia M."/>
            <person name="Maruyama S."/>
            <person name="Arias M.C."/>
            <person name="Ball S.G."/>
            <person name="Gile G.H."/>
            <person name="Hirakawa Y."/>
            <person name="Hopkins J.F."/>
            <person name="Kuo A."/>
            <person name="Rensing S.A."/>
            <person name="Schmutz J."/>
            <person name="Symeonidi A."/>
            <person name="Elias M."/>
            <person name="Eveleigh R.J."/>
            <person name="Herman E.K."/>
            <person name="Klute M.J."/>
            <person name="Nakayama T."/>
            <person name="Obornik M."/>
            <person name="Reyes-Prieto A."/>
            <person name="Armbrust E.V."/>
            <person name="Aves S.J."/>
            <person name="Beiko R.G."/>
            <person name="Coutinho P."/>
            <person name="Dacks J.B."/>
            <person name="Durnford D.G."/>
            <person name="Fast N.M."/>
            <person name="Green B.R."/>
            <person name="Grisdale C.J."/>
            <person name="Hempel F."/>
            <person name="Henrissat B."/>
            <person name="Hoppner M.P."/>
            <person name="Ishida K."/>
            <person name="Kim E."/>
            <person name="Koreny L."/>
            <person name="Kroth P.G."/>
            <person name="Liu Y."/>
            <person name="Malik S.B."/>
            <person name="Maier U.G."/>
            <person name="McRose D."/>
            <person name="Mock T."/>
            <person name="Neilson J.A."/>
            <person name="Onodera N.T."/>
            <person name="Poole A.M."/>
            <person name="Pritham E.J."/>
            <person name="Richards T.A."/>
            <person name="Rocap G."/>
            <person name="Roy S.W."/>
            <person name="Sarai C."/>
            <person name="Schaack S."/>
            <person name="Shirato S."/>
            <person name="Slamovits C.H."/>
            <person name="Spencer D.F."/>
            <person name="Suzuki S."/>
            <person name="Worden A.Z."/>
            <person name="Zauner S."/>
            <person name="Barry K."/>
            <person name="Bell C."/>
            <person name="Bharti A.K."/>
            <person name="Crow J.A."/>
            <person name="Grimwood J."/>
            <person name="Kramer R."/>
            <person name="Lindquist E."/>
            <person name="Lucas S."/>
            <person name="Salamov A."/>
            <person name="McFadden G.I."/>
            <person name="Lane C.E."/>
            <person name="Keeling P.J."/>
            <person name="Gray M.W."/>
            <person name="Grigoriev I.V."/>
            <person name="Archibald J.M."/>
        </authorList>
    </citation>
    <scope>NUCLEOTIDE SEQUENCE</scope>
    <source>
        <strain evidence="14 16">CCMP2712</strain>
    </source>
</reference>
<evidence type="ECO:0000256" key="10">
    <source>
        <dbReference type="ARBA" id="ARBA00023329"/>
    </source>
</evidence>
<organism evidence="14">
    <name type="scientific">Guillardia theta (strain CCMP2712)</name>
    <name type="common">Cryptophyte</name>
    <dbReference type="NCBI Taxonomy" id="905079"/>
    <lineage>
        <taxon>Eukaryota</taxon>
        <taxon>Cryptophyceae</taxon>
        <taxon>Pyrenomonadales</taxon>
        <taxon>Geminigeraceae</taxon>
        <taxon>Guillardia</taxon>
    </lineage>
</organism>
<protein>
    <recommendedName>
        <fullName evidence="12">Coatomer subunit zeta</fullName>
    </recommendedName>
</protein>
<dbReference type="PaxDb" id="55529-EKX47252"/>
<proteinExistence type="inferred from homology"/>
<comment type="subcellular location">
    <subcellularLocation>
        <location evidence="12">Cytoplasm</location>
    </subcellularLocation>
    <subcellularLocation>
        <location evidence="1 12">Golgi apparatus membrane</location>
        <topology evidence="1 12">Peripheral membrane protein</topology>
        <orientation evidence="1 12">Cytoplasmic side</orientation>
    </subcellularLocation>
    <subcellularLocation>
        <location evidence="12">Cytoplasmic vesicle</location>
        <location evidence="12">COPI-coated vesicle membrane</location>
        <topology evidence="12">Peripheral membrane protein</topology>
        <orientation evidence="12">Cytoplasmic side</orientation>
    </subcellularLocation>
</comment>
<gene>
    <name evidence="14" type="primary">COPIZ</name>
    <name evidence="14" type="ORF">GUITHDRAFT_152061</name>
</gene>
<feature type="domain" description="AP complex mu/sigma subunit" evidence="13">
    <location>
        <begin position="11"/>
        <end position="154"/>
    </location>
</feature>
<evidence type="ECO:0000256" key="4">
    <source>
        <dbReference type="ARBA" id="ARBA00022448"/>
    </source>
</evidence>
<keyword evidence="9 12" id="KW-0472">Membrane</keyword>
<evidence type="ECO:0000313" key="16">
    <source>
        <dbReference type="Proteomes" id="UP000011087"/>
    </source>
</evidence>
<dbReference type="eggNOG" id="KOG3343">
    <property type="taxonomic scope" value="Eukaryota"/>
</dbReference>
<evidence type="ECO:0000256" key="7">
    <source>
        <dbReference type="ARBA" id="ARBA00022927"/>
    </source>
</evidence>
<dbReference type="GO" id="GO:0006886">
    <property type="term" value="P:intracellular protein transport"/>
    <property type="evidence" value="ECO:0007669"/>
    <property type="project" value="TreeGrafter"/>
</dbReference>
<dbReference type="InterPro" id="IPR039652">
    <property type="entry name" value="Coatomer_zeta"/>
</dbReference>
<dbReference type="SUPFAM" id="SSF64356">
    <property type="entry name" value="SNARE-like"/>
    <property type="match status" value="1"/>
</dbReference>
<keyword evidence="8 12" id="KW-0333">Golgi apparatus</keyword>
<dbReference type="RefSeq" id="XP_005834232.1">
    <property type="nucleotide sequence ID" value="XM_005834175.1"/>
</dbReference>
<comment type="subunit">
    <text evidence="3 12">Oligomeric complex that consists of at least the alpha, beta, beta', gamma, delta, epsilon and zeta subunits.</text>
</comment>
<keyword evidence="4 12" id="KW-0813">Transport</keyword>
<dbReference type="KEGG" id="gtt:GUITHDRAFT_152061"/>
<accession>L1JG04</accession>
<dbReference type="GO" id="GO:0030126">
    <property type="term" value="C:COPI vesicle coat"/>
    <property type="evidence" value="ECO:0007669"/>
    <property type="project" value="UniProtKB-UniRule"/>
</dbReference>
<dbReference type="OMA" id="NELMLHS"/>
<dbReference type="EnsemblProtists" id="EKX47252">
    <property type="protein sequence ID" value="EKX47252"/>
    <property type="gene ID" value="GUITHDRAFT_152061"/>
</dbReference>
<comment type="similarity">
    <text evidence="2 12">Belongs to the adaptor complexes small subunit family.</text>
</comment>
<keyword evidence="6 12" id="KW-0931">ER-Golgi transport</keyword>
<dbReference type="PANTHER" id="PTHR11043:SF0">
    <property type="entry name" value="COATOMER SUBUNIT ZETA"/>
    <property type="match status" value="1"/>
</dbReference>
<keyword evidence="16" id="KW-1185">Reference proteome</keyword>
<dbReference type="GO" id="GO:0000139">
    <property type="term" value="C:Golgi membrane"/>
    <property type="evidence" value="ECO:0007669"/>
    <property type="project" value="UniProtKB-SubCell"/>
</dbReference>
<dbReference type="GeneID" id="17304172"/>
<evidence type="ECO:0000313" key="14">
    <source>
        <dbReference type="EMBL" id="EKX47252.1"/>
    </source>
</evidence>
<evidence type="ECO:0000256" key="3">
    <source>
        <dbReference type="ARBA" id="ARBA00011775"/>
    </source>
</evidence>
<dbReference type="PANTHER" id="PTHR11043">
    <property type="entry name" value="ZETA-COAT PROTEIN"/>
    <property type="match status" value="1"/>
</dbReference>
<evidence type="ECO:0000256" key="1">
    <source>
        <dbReference type="ARBA" id="ARBA00004255"/>
    </source>
</evidence>
<dbReference type="EMBL" id="JH992990">
    <property type="protein sequence ID" value="EKX47252.1"/>
    <property type="molecule type" value="Genomic_DNA"/>
</dbReference>
<dbReference type="Pfam" id="PF01217">
    <property type="entry name" value="Clat_adaptor_s"/>
    <property type="match status" value="1"/>
</dbReference>
<dbReference type="HOGENOM" id="CLU_086803_1_1_1"/>
<dbReference type="Gene3D" id="3.30.450.60">
    <property type="match status" value="1"/>
</dbReference>
<reference evidence="15" key="3">
    <citation type="submission" date="2015-06" db="UniProtKB">
        <authorList>
            <consortium name="EnsemblProtists"/>
        </authorList>
    </citation>
    <scope>IDENTIFICATION</scope>
</reference>
<evidence type="ECO:0000256" key="6">
    <source>
        <dbReference type="ARBA" id="ARBA00022892"/>
    </source>
</evidence>
<evidence type="ECO:0000256" key="8">
    <source>
        <dbReference type="ARBA" id="ARBA00023034"/>
    </source>
</evidence>
<evidence type="ECO:0000256" key="9">
    <source>
        <dbReference type="ARBA" id="ARBA00023136"/>
    </source>
</evidence>